<proteinExistence type="predicted"/>
<evidence type="ECO:0000313" key="2">
    <source>
        <dbReference type="Proteomes" id="UP000199577"/>
    </source>
</evidence>
<organism evidence="1 2">
    <name type="scientific">Parapedobacter composti</name>
    <dbReference type="NCBI Taxonomy" id="623281"/>
    <lineage>
        <taxon>Bacteria</taxon>
        <taxon>Pseudomonadati</taxon>
        <taxon>Bacteroidota</taxon>
        <taxon>Sphingobacteriia</taxon>
        <taxon>Sphingobacteriales</taxon>
        <taxon>Sphingobacteriaceae</taxon>
        <taxon>Parapedobacter</taxon>
    </lineage>
</organism>
<dbReference type="Proteomes" id="UP000199577">
    <property type="component" value="Unassembled WGS sequence"/>
</dbReference>
<dbReference type="EMBL" id="FOLL01000003">
    <property type="protein sequence ID" value="SFC04549.1"/>
    <property type="molecule type" value="Genomic_DNA"/>
</dbReference>
<sequence>MPGTGNAMITTANTRMKRRNTFRKTSLLILGLALIAHLSACGLFRNGCKCPRVHRHSVQHMHGHSYGLSDGDSAYIGHTARQ</sequence>
<keyword evidence="2" id="KW-1185">Reference proteome</keyword>
<gene>
    <name evidence="1" type="ORF">SAMN05421747_103246</name>
</gene>
<evidence type="ECO:0000313" key="1">
    <source>
        <dbReference type="EMBL" id="SFC04549.1"/>
    </source>
</evidence>
<accession>A0A1I1FY79</accession>
<name>A0A1I1FY79_9SPHI</name>
<dbReference type="STRING" id="623281.SAMN05421747_103246"/>
<dbReference type="AlphaFoldDB" id="A0A1I1FY79"/>
<protein>
    <submittedName>
        <fullName evidence="1">Uncharacterized protein</fullName>
    </submittedName>
</protein>
<reference evidence="1 2" key="1">
    <citation type="submission" date="2016-10" db="EMBL/GenBank/DDBJ databases">
        <authorList>
            <person name="de Groot N.N."/>
        </authorList>
    </citation>
    <scope>NUCLEOTIDE SEQUENCE [LARGE SCALE GENOMIC DNA]</scope>
    <source>
        <strain evidence="1 2">DSM 22900</strain>
    </source>
</reference>